<feature type="transmembrane region" description="Helical" evidence="6">
    <location>
        <begin position="151"/>
        <end position="170"/>
    </location>
</feature>
<proteinExistence type="predicted"/>
<dbReference type="InterPro" id="IPR001123">
    <property type="entry name" value="LeuE-type"/>
</dbReference>
<sequence>MINDILTAIPFGIILAFTIGPVFFVLLETSATKGFRAALIFDLGVILADIIFILIAFYSTNNLRGKIGNDPNFLIFGGALLIVYGVISFVKTSKSFRSIVKEYHKVIIKKDYGKLFVKGFLLNFINIGVLLGWLGFIVLGDSLTSSEHGGAIFITSMLGAYFMTDLVKILIAKRLKAKLTPRLIFKTKKVIAIVIFAFGILLLLQGLFPKAYEKNIEKLEQQMSVGYDDSIESSINLISHQ</sequence>
<evidence type="ECO:0000256" key="1">
    <source>
        <dbReference type="ARBA" id="ARBA00004651"/>
    </source>
</evidence>
<dbReference type="AlphaFoldDB" id="A0A6N6MCH2"/>
<dbReference type="PANTHER" id="PTHR30086">
    <property type="entry name" value="ARGININE EXPORTER PROTEIN ARGO"/>
    <property type="match status" value="1"/>
</dbReference>
<keyword evidence="5 6" id="KW-0472">Membrane</keyword>
<evidence type="ECO:0000313" key="8">
    <source>
        <dbReference type="Proteomes" id="UP000441333"/>
    </source>
</evidence>
<dbReference type="Pfam" id="PF01810">
    <property type="entry name" value="LysE"/>
    <property type="match status" value="1"/>
</dbReference>
<dbReference type="Proteomes" id="UP000441333">
    <property type="component" value="Unassembled WGS sequence"/>
</dbReference>
<keyword evidence="3 6" id="KW-0812">Transmembrane</keyword>
<organism evidence="7 8">
    <name type="scientific">Pseudotamlana haliotis</name>
    <dbReference type="NCBI Taxonomy" id="2614804"/>
    <lineage>
        <taxon>Bacteria</taxon>
        <taxon>Pseudomonadati</taxon>
        <taxon>Bacteroidota</taxon>
        <taxon>Flavobacteriia</taxon>
        <taxon>Flavobacteriales</taxon>
        <taxon>Flavobacteriaceae</taxon>
        <taxon>Pseudotamlana</taxon>
    </lineage>
</organism>
<evidence type="ECO:0000256" key="2">
    <source>
        <dbReference type="ARBA" id="ARBA00022475"/>
    </source>
</evidence>
<keyword evidence="8" id="KW-1185">Reference proteome</keyword>
<gene>
    <name evidence="7" type="ORF">F6U93_12970</name>
</gene>
<comment type="caution">
    <text evidence="7">The sequence shown here is derived from an EMBL/GenBank/DDBJ whole genome shotgun (WGS) entry which is preliminary data.</text>
</comment>
<dbReference type="PANTHER" id="PTHR30086:SF20">
    <property type="entry name" value="ARGININE EXPORTER PROTEIN ARGO-RELATED"/>
    <property type="match status" value="1"/>
</dbReference>
<keyword evidence="2" id="KW-1003">Cell membrane</keyword>
<comment type="subcellular location">
    <subcellularLocation>
        <location evidence="1">Cell membrane</location>
        <topology evidence="1">Multi-pass membrane protein</topology>
    </subcellularLocation>
</comment>
<feature type="transmembrane region" description="Helical" evidence="6">
    <location>
        <begin position="190"/>
        <end position="208"/>
    </location>
</feature>
<feature type="transmembrane region" description="Helical" evidence="6">
    <location>
        <begin position="6"/>
        <end position="27"/>
    </location>
</feature>
<reference evidence="7 8" key="1">
    <citation type="submission" date="2019-09" db="EMBL/GenBank/DDBJ databases">
        <authorList>
            <person name="Cao W.R."/>
        </authorList>
    </citation>
    <scope>NUCLEOTIDE SEQUENCE [LARGE SCALE GENOMIC DNA]</scope>
    <source>
        <strain evidence="7 8">B1N29</strain>
    </source>
</reference>
<evidence type="ECO:0000256" key="3">
    <source>
        <dbReference type="ARBA" id="ARBA00022692"/>
    </source>
</evidence>
<dbReference type="RefSeq" id="WP_150940800.1">
    <property type="nucleotide sequence ID" value="NZ_WAAT01000051.1"/>
</dbReference>
<dbReference type="GO" id="GO:0005886">
    <property type="term" value="C:plasma membrane"/>
    <property type="evidence" value="ECO:0007669"/>
    <property type="project" value="UniProtKB-SubCell"/>
</dbReference>
<protein>
    <submittedName>
        <fullName evidence="7">LysE family translocator</fullName>
    </submittedName>
</protein>
<feature type="transmembrane region" description="Helical" evidence="6">
    <location>
        <begin position="71"/>
        <end position="90"/>
    </location>
</feature>
<evidence type="ECO:0000256" key="6">
    <source>
        <dbReference type="SAM" id="Phobius"/>
    </source>
</evidence>
<name>A0A6N6MCH2_9FLAO</name>
<dbReference type="EMBL" id="WAAT01000051">
    <property type="protein sequence ID" value="KAB1066910.1"/>
    <property type="molecule type" value="Genomic_DNA"/>
</dbReference>
<feature type="transmembrane region" description="Helical" evidence="6">
    <location>
        <begin position="39"/>
        <end position="59"/>
    </location>
</feature>
<feature type="transmembrane region" description="Helical" evidence="6">
    <location>
        <begin position="115"/>
        <end position="139"/>
    </location>
</feature>
<dbReference type="GO" id="GO:0015171">
    <property type="term" value="F:amino acid transmembrane transporter activity"/>
    <property type="evidence" value="ECO:0007669"/>
    <property type="project" value="TreeGrafter"/>
</dbReference>
<evidence type="ECO:0000313" key="7">
    <source>
        <dbReference type="EMBL" id="KAB1066910.1"/>
    </source>
</evidence>
<keyword evidence="4 6" id="KW-1133">Transmembrane helix</keyword>
<evidence type="ECO:0000256" key="5">
    <source>
        <dbReference type="ARBA" id="ARBA00023136"/>
    </source>
</evidence>
<accession>A0A6N6MCH2</accession>
<evidence type="ECO:0000256" key="4">
    <source>
        <dbReference type="ARBA" id="ARBA00022989"/>
    </source>
</evidence>